<reference evidence="6 7" key="1">
    <citation type="submission" date="2023-05" db="EMBL/GenBank/DDBJ databases">
        <title>Sedimentitalea sp. nov. JM2-8.</title>
        <authorList>
            <person name="Huang J."/>
        </authorList>
    </citation>
    <scope>NUCLEOTIDE SEQUENCE [LARGE SCALE GENOMIC DNA]</scope>
    <source>
        <strain evidence="6 7">JM2-8</strain>
    </source>
</reference>
<dbReference type="Proteomes" id="UP001227126">
    <property type="component" value="Unassembled WGS sequence"/>
</dbReference>
<evidence type="ECO:0000256" key="2">
    <source>
        <dbReference type="ARBA" id="ARBA00022676"/>
    </source>
</evidence>
<dbReference type="Pfam" id="PF13641">
    <property type="entry name" value="Glyco_tranf_2_3"/>
    <property type="match status" value="1"/>
</dbReference>
<dbReference type="Pfam" id="PF05157">
    <property type="entry name" value="MshEN"/>
    <property type="match status" value="1"/>
</dbReference>
<evidence type="ECO:0000313" key="6">
    <source>
        <dbReference type="EMBL" id="MDK3075723.1"/>
    </source>
</evidence>
<evidence type="ECO:0000313" key="7">
    <source>
        <dbReference type="Proteomes" id="UP001227126"/>
    </source>
</evidence>
<dbReference type="InterPro" id="IPR037257">
    <property type="entry name" value="T2SS_E_N_sf"/>
</dbReference>
<feature type="transmembrane region" description="Helical" evidence="4">
    <location>
        <begin position="554"/>
        <end position="573"/>
    </location>
</feature>
<feature type="transmembrane region" description="Helical" evidence="4">
    <location>
        <begin position="208"/>
        <end position="227"/>
    </location>
</feature>
<dbReference type="EMBL" id="JASNJE010000048">
    <property type="protein sequence ID" value="MDK3075723.1"/>
    <property type="molecule type" value="Genomic_DNA"/>
</dbReference>
<evidence type="ECO:0000256" key="1">
    <source>
        <dbReference type="ARBA" id="ARBA00006739"/>
    </source>
</evidence>
<protein>
    <submittedName>
        <fullName evidence="6">Glycosyltransferase</fullName>
        <ecNumber evidence="6">2.4.-.-</ecNumber>
    </submittedName>
</protein>
<dbReference type="SUPFAM" id="SSF53448">
    <property type="entry name" value="Nucleotide-diphospho-sugar transferases"/>
    <property type="match status" value="1"/>
</dbReference>
<dbReference type="PANTHER" id="PTHR43630:SF1">
    <property type="entry name" value="POLY-BETA-1,6-N-ACETYL-D-GLUCOSAMINE SYNTHASE"/>
    <property type="match status" value="1"/>
</dbReference>
<feature type="domain" description="Type II secretion system protein GspE N-terminal" evidence="5">
    <location>
        <begin position="78"/>
        <end position="162"/>
    </location>
</feature>
<keyword evidence="4" id="KW-0812">Transmembrane</keyword>
<gene>
    <name evidence="6" type="ORF">QO034_21900</name>
</gene>
<proteinExistence type="inferred from homology"/>
<dbReference type="SUPFAM" id="SSF160246">
    <property type="entry name" value="EspE N-terminal domain-like"/>
    <property type="match status" value="1"/>
</dbReference>
<dbReference type="InterPro" id="IPR007831">
    <property type="entry name" value="T2SS_GspE_N"/>
</dbReference>
<dbReference type="PANTHER" id="PTHR43630">
    <property type="entry name" value="POLY-BETA-1,6-N-ACETYL-D-GLUCOSAMINE SYNTHASE"/>
    <property type="match status" value="1"/>
</dbReference>
<accession>A0ABT7FLG2</accession>
<dbReference type="Gene3D" id="3.90.550.10">
    <property type="entry name" value="Spore Coat Polysaccharide Biosynthesis Protein SpsA, Chain A"/>
    <property type="match status" value="1"/>
</dbReference>
<organism evidence="6 7">
    <name type="scientific">Sedimentitalea xiamensis</name>
    <dbReference type="NCBI Taxonomy" id="3050037"/>
    <lineage>
        <taxon>Bacteria</taxon>
        <taxon>Pseudomonadati</taxon>
        <taxon>Pseudomonadota</taxon>
        <taxon>Alphaproteobacteria</taxon>
        <taxon>Rhodobacterales</taxon>
        <taxon>Paracoccaceae</taxon>
        <taxon>Sedimentitalea</taxon>
    </lineage>
</organism>
<comment type="caution">
    <text evidence="6">The sequence shown here is derived from an EMBL/GenBank/DDBJ whole genome shotgun (WGS) entry which is preliminary data.</text>
</comment>
<feature type="transmembrane region" description="Helical" evidence="4">
    <location>
        <begin position="186"/>
        <end position="202"/>
    </location>
</feature>
<evidence type="ECO:0000256" key="4">
    <source>
        <dbReference type="SAM" id="Phobius"/>
    </source>
</evidence>
<dbReference type="Gene3D" id="3.30.300.160">
    <property type="entry name" value="Type II secretion system, protein E, N-terminal domain"/>
    <property type="match status" value="1"/>
</dbReference>
<dbReference type="RefSeq" id="WP_284487643.1">
    <property type="nucleotide sequence ID" value="NZ_JASNJE010000048.1"/>
</dbReference>
<dbReference type="EC" id="2.4.-.-" evidence="6"/>
<keyword evidence="3 6" id="KW-0808">Transferase</keyword>
<keyword evidence="4" id="KW-0472">Membrane</keyword>
<keyword evidence="4" id="KW-1133">Transmembrane helix</keyword>
<dbReference type="InterPro" id="IPR029044">
    <property type="entry name" value="Nucleotide-diphossugar_trans"/>
</dbReference>
<name>A0ABT7FLG2_9RHOB</name>
<feature type="transmembrane region" description="Helical" evidence="4">
    <location>
        <begin position="580"/>
        <end position="603"/>
    </location>
</feature>
<feature type="transmembrane region" description="Helical" evidence="4">
    <location>
        <begin position="513"/>
        <end position="534"/>
    </location>
</feature>
<dbReference type="GO" id="GO:0016757">
    <property type="term" value="F:glycosyltransferase activity"/>
    <property type="evidence" value="ECO:0007669"/>
    <property type="project" value="UniProtKB-KW"/>
</dbReference>
<evidence type="ECO:0000259" key="5">
    <source>
        <dbReference type="Pfam" id="PF05157"/>
    </source>
</evidence>
<keyword evidence="7" id="KW-1185">Reference proteome</keyword>
<evidence type="ECO:0000256" key="3">
    <source>
        <dbReference type="ARBA" id="ARBA00022679"/>
    </source>
</evidence>
<comment type="similarity">
    <text evidence="1">Belongs to the glycosyltransferase 2 family.</text>
</comment>
<sequence length="628" mass="70485">MSFQNLRMLATDTIPDRHVERRQPLGRYLVDSGVIAPDQLIRALHLQLTLGAPIGEILVSEGWAERTDIQAALARQHDIQRADLDLEKPDSALCNRMPYAFWLHHRAVPWMRIGSTVLIATHNPHRFHEVRAALADTFSNVLPVLASDTDIDAAIEERFSAPMARAAGQRVAPRFSCRTWKTGNRLVLPAVLGMALLALVSFPVQVLALLSLLAILTLLAFSVLKLAGTLAHLISHRQLVAPPVPAPPAPPVRKPKVSVLVPLFHEREIAGALIERLERLTYPKALLDVILVLEEKDDITRKTLSETTLPAWIRVIQVPDHDGLTTKPRAMNYALDFCRGDIIGVWDAEDAPAPDQIERVVGQFATEPEDVVCLQGILDYYNPRTNWLSRCFTIEYASWFRVVLPGIARLGLVVPLGGTTLFFKRDKLVELGGWDAHNVTEDADLGVRLCRAGYRTKLIDTVTYEEANCRVWPWIKQRSRWLKGFMVTYLVHMRNPRQLLADLGFWRFLSLQAFFVGTLTQFLLAPVLWSFWLILLGAPHPVQTLVSAETASAVMGFFLAAELLVIGIGLIAVSAPERRFLMGWVPTLMFYFPLAMVAAYKALYELVLKPYYWDKTQHGHAASEMPHS</sequence>
<keyword evidence="2 6" id="KW-0328">Glycosyltransferase</keyword>